<evidence type="ECO:0000256" key="4">
    <source>
        <dbReference type="ARBA" id="ARBA00012748"/>
    </source>
</evidence>
<dbReference type="InterPro" id="IPR015424">
    <property type="entry name" value="PyrdxlP-dep_Trfase"/>
</dbReference>
<dbReference type="Pfam" id="PF00155">
    <property type="entry name" value="Aminotran_1_2"/>
    <property type="match status" value="1"/>
</dbReference>
<dbReference type="GO" id="GO:0004400">
    <property type="term" value="F:histidinol-phosphate transaminase activity"/>
    <property type="evidence" value="ECO:0007669"/>
    <property type="project" value="UniProtKB-EC"/>
</dbReference>
<dbReference type="GO" id="GO:0000105">
    <property type="term" value="P:L-histidine biosynthetic process"/>
    <property type="evidence" value="ECO:0007669"/>
    <property type="project" value="UniProtKB-KW"/>
</dbReference>
<keyword evidence="6" id="KW-0028">Amino-acid biosynthesis</keyword>
<evidence type="ECO:0000313" key="14">
    <source>
        <dbReference type="Proteomes" id="UP001213623"/>
    </source>
</evidence>
<evidence type="ECO:0000256" key="10">
    <source>
        <dbReference type="ARBA" id="ARBA00030262"/>
    </source>
</evidence>
<keyword evidence="9" id="KW-0368">Histidine biosynthesis</keyword>
<evidence type="ECO:0000256" key="2">
    <source>
        <dbReference type="ARBA" id="ARBA00005011"/>
    </source>
</evidence>
<keyword evidence="7 13" id="KW-0808">Transferase</keyword>
<dbReference type="Proteomes" id="UP001213623">
    <property type="component" value="Chromosome 7"/>
</dbReference>
<evidence type="ECO:0000256" key="7">
    <source>
        <dbReference type="ARBA" id="ARBA00022679"/>
    </source>
</evidence>
<organism evidence="13 14">
    <name type="scientific">Malassezia nana</name>
    <dbReference type="NCBI Taxonomy" id="180528"/>
    <lineage>
        <taxon>Eukaryota</taxon>
        <taxon>Fungi</taxon>
        <taxon>Dikarya</taxon>
        <taxon>Basidiomycota</taxon>
        <taxon>Ustilaginomycotina</taxon>
        <taxon>Malasseziomycetes</taxon>
        <taxon>Malasseziales</taxon>
        <taxon>Malasseziaceae</taxon>
        <taxon>Malassezia</taxon>
    </lineage>
</organism>
<dbReference type="PANTHER" id="PTHR42885:SF2">
    <property type="entry name" value="HISTIDINOL-PHOSPHATE AMINOTRANSFERASE"/>
    <property type="match status" value="1"/>
</dbReference>
<feature type="domain" description="Aminotransferase class I/classII large" evidence="12">
    <location>
        <begin position="68"/>
        <end position="401"/>
    </location>
</feature>
<gene>
    <name evidence="13" type="primary">HIS5</name>
    <name evidence="13" type="ORF">MNAN1_003581</name>
</gene>
<keyword evidence="8" id="KW-0663">Pyridoxal phosphate</keyword>
<reference evidence="13" key="1">
    <citation type="submission" date="2023-03" db="EMBL/GenBank/DDBJ databases">
        <title>Mating type loci evolution in Malassezia.</title>
        <authorList>
            <person name="Coelho M.A."/>
        </authorList>
    </citation>
    <scope>NUCLEOTIDE SEQUENCE</scope>
    <source>
        <strain evidence="13">CBS 9557</strain>
    </source>
</reference>
<dbReference type="HAMAP" id="MF_01023">
    <property type="entry name" value="HisC_aminotrans_2"/>
    <property type="match status" value="1"/>
</dbReference>
<dbReference type="CDD" id="cd00609">
    <property type="entry name" value="AAT_like"/>
    <property type="match status" value="1"/>
</dbReference>
<dbReference type="Gene3D" id="3.90.1150.10">
    <property type="entry name" value="Aspartate Aminotransferase, domain 1"/>
    <property type="match status" value="1"/>
</dbReference>
<evidence type="ECO:0000256" key="5">
    <source>
        <dbReference type="ARBA" id="ARBA00022576"/>
    </source>
</evidence>
<comment type="catalytic activity">
    <reaction evidence="11">
        <text>L-histidinol phosphate + 2-oxoglutarate = 3-(imidazol-4-yl)-2-oxopropyl phosphate + L-glutamate</text>
        <dbReference type="Rhea" id="RHEA:23744"/>
        <dbReference type="ChEBI" id="CHEBI:16810"/>
        <dbReference type="ChEBI" id="CHEBI:29985"/>
        <dbReference type="ChEBI" id="CHEBI:57766"/>
        <dbReference type="ChEBI" id="CHEBI:57980"/>
        <dbReference type="EC" id="2.6.1.9"/>
    </reaction>
</comment>
<accession>A0AAF0J4Y0</accession>
<comment type="pathway">
    <text evidence="2">Amino-acid biosynthesis; L-histidine biosynthesis; L-histidine from 5-phospho-alpha-D-ribose 1-diphosphate: step 7/9.</text>
</comment>
<comment type="similarity">
    <text evidence="3">Belongs to the class-II pyridoxal-phosphate-dependent aminotransferase family.</text>
</comment>
<dbReference type="NCBIfam" id="TIGR01141">
    <property type="entry name" value="hisC"/>
    <property type="match status" value="1"/>
</dbReference>
<dbReference type="InterPro" id="IPR001917">
    <property type="entry name" value="Aminotrans_II_pyridoxalP_BS"/>
</dbReference>
<dbReference type="AlphaFoldDB" id="A0AAF0J4Y0"/>
<dbReference type="Gene3D" id="3.40.640.10">
    <property type="entry name" value="Type I PLP-dependent aspartate aminotransferase-like (Major domain)"/>
    <property type="match status" value="1"/>
</dbReference>
<evidence type="ECO:0000313" key="13">
    <source>
        <dbReference type="EMBL" id="WFD28568.1"/>
    </source>
</evidence>
<dbReference type="PROSITE" id="PS00599">
    <property type="entry name" value="AA_TRANSFER_CLASS_2"/>
    <property type="match status" value="1"/>
</dbReference>
<keyword evidence="14" id="KW-1185">Reference proteome</keyword>
<dbReference type="InterPro" id="IPR005861">
    <property type="entry name" value="HisP_aminotrans"/>
</dbReference>
<dbReference type="InterPro" id="IPR015421">
    <property type="entry name" value="PyrdxlP-dep_Trfase_major"/>
</dbReference>
<evidence type="ECO:0000256" key="9">
    <source>
        <dbReference type="ARBA" id="ARBA00023102"/>
    </source>
</evidence>
<protein>
    <recommendedName>
        <fullName evidence="4">histidinol-phosphate transaminase</fullName>
        <ecNumber evidence="4">2.6.1.9</ecNumber>
    </recommendedName>
    <alternativeName>
        <fullName evidence="10">Imidazole acetol-phosphate transaminase</fullName>
    </alternativeName>
</protein>
<dbReference type="EMBL" id="CP119898">
    <property type="protein sequence ID" value="WFD28568.1"/>
    <property type="molecule type" value="Genomic_DNA"/>
</dbReference>
<evidence type="ECO:0000256" key="3">
    <source>
        <dbReference type="ARBA" id="ARBA00008392"/>
    </source>
</evidence>
<dbReference type="GO" id="GO:0030170">
    <property type="term" value="F:pyridoxal phosphate binding"/>
    <property type="evidence" value="ECO:0007669"/>
    <property type="project" value="InterPro"/>
</dbReference>
<evidence type="ECO:0000256" key="11">
    <source>
        <dbReference type="ARBA" id="ARBA00047481"/>
    </source>
</evidence>
<evidence type="ECO:0000256" key="6">
    <source>
        <dbReference type="ARBA" id="ARBA00022605"/>
    </source>
</evidence>
<dbReference type="InterPro" id="IPR015422">
    <property type="entry name" value="PyrdxlP-dep_Trfase_small"/>
</dbReference>
<dbReference type="PANTHER" id="PTHR42885">
    <property type="entry name" value="HISTIDINOL-PHOSPHATE AMINOTRANSFERASE-RELATED"/>
    <property type="match status" value="1"/>
</dbReference>
<evidence type="ECO:0000256" key="1">
    <source>
        <dbReference type="ARBA" id="ARBA00001933"/>
    </source>
</evidence>
<dbReference type="InterPro" id="IPR004839">
    <property type="entry name" value="Aminotransferase_I/II_large"/>
</dbReference>
<dbReference type="EC" id="2.6.1.9" evidence="4"/>
<sequence length="409" mass="44146">MVVPGVDTRACALARAHKPAHFELERVVRPNILALQPYRCARDDFQEGILLDANENAMGPAITPGSSVYESLDLHRYPDPSLHRARELATELRGLPHPAFTFLGVGSDEVIDLIQRCFARPGQDKILICPPTYGMYSVSANINDIQVVQVPLITADGAFQLDVQGVQEALRADPAIRIVFLCSPGNPTGTLLPLRDIQQVLDTPEYNGLVVVDEAYIDFAAEEQVIGRKHGTEPVSAVSLVHEYANVIVSQTLSKSFGLAGVRLGLAFAQPPVVQVMNNTKAPYNISSPAAYLASQSLSSEGVERMRANVQVLLHERDRLCKAFAQIPALGAVLGGNDANFVLVQVLDKPGGVPDSQRAADIYNTMARHRGLVVRNRSSELGCAGCLRITIGTAAENDQCVALLTELLA</sequence>
<proteinExistence type="inferred from homology"/>
<name>A0AAF0J4Y0_9BASI</name>
<keyword evidence="5 13" id="KW-0032">Aminotransferase</keyword>
<evidence type="ECO:0000256" key="8">
    <source>
        <dbReference type="ARBA" id="ARBA00022898"/>
    </source>
</evidence>
<comment type="cofactor">
    <cofactor evidence="1">
        <name>pyridoxal 5'-phosphate</name>
        <dbReference type="ChEBI" id="CHEBI:597326"/>
    </cofactor>
</comment>
<evidence type="ECO:0000259" key="12">
    <source>
        <dbReference type="Pfam" id="PF00155"/>
    </source>
</evidence>
<dbReference type="SUPFAM" id="SSF53383">
    <property type="entry name" value="PLP-dependent transferases"/>
    <property type="match status" value="1"/>
</dbReference>